<protein>
    <submittedName>
        <fullName evidence="7">MFS transporter</fullName>
    </submittedName>
</protein>
<accession>A0ABN0V7M7</accession>
<dbReference type="InterPro" id="IPR020846">
    <property type="entry name" value="MFS_dom"/>
</dbReference>
<evidence type="ECO:0000259" key="6">
    <source>
        <dbReference type="PROSITE" id="PS50850"/>
    </source>
</evidence>
<evidence type="ECO:0000256" key="1">
    <source>
        <dbReference type="ARBA" id="ARBA00004651"/>
    </source>
</evidence>
<keyword evidence="4 5" id="KW-0472">Membrane</keyword>
<reference evidence="7 8" key="1">
    <citation type="journal article" date="2019" name="Int. J. Syst. Evol. Microbiol.">
        <title>The Global Catalogue of Microorganisms (GCM) 10K type strain sequencing project: providing services to taxonomists for standard genome sequencing and annotation.</title>
        <authorList>
            <consortium name="The Broad Institute Genomics Platform"/>
            <consortium name="The Broad Institute Genome Sequencing Center for Infectious Disease"/>
            <person name="Wu L."/>
            <person name="Ma J."/>
        </authorList>
    </citation>
    <scope>NUCLEOTIDE SEQUENCE [LARGE SCALE GENOMIC DNA]</scope>
    <source>
        <strain evidence="7 8">JCM 10425</strain>
    </source>
</reference>
<keyword evidence="2 5" id="KW-0812">Transmembrane</keyword>
<dbReference type="PANTHER" id="PTHR11360">
    <property type="entry name" value="MONOCARBOXYLATE TRANSPORTER"/>
    <property type="match status" value="1"/>
</dbReference>
<feature type="transmembrane region" description="Helical" evidence="5">
    <location>
        <begin position="398"/>
        <end position="416"/>
    </location>
</feature>
<organism evidence="7 8">
    <name type="scientific">Cryptosporangium japonicum</name>
    <dbReference type="NCBI Taxonomy" id="80872"/>
    <lineage>
        <taxon>Bacteria</taxon>
        <taxon>Bacillati</taxon>
        <taxon>Actinomycetota</taxon>
        <taxon>Actinomycetes</taxon>
        <taxon>Cryptosporangiales</taxon>
        <taxon>Cryptosporangiaceae</taxon>
        <taxon>Cryptosporangium</taxon>
    </lineage>
</organism>
<comment type="caution">
    <text evidence="7">The sequence shown here is derived from an EMBL/GenBank/DDBJ whole genome shotgun (WGS) entry which is preliminary data.</text>
</comment>
<name>A0ABN0V7M7_9ACTN</name>
<evidence type="ECO:0000256" key="3">
    <source>
        <dbReference type="ARBA" id="ARBA00022989"/>
    </source>
</evidence>
<feature type="transmembrane region" description="Helical" evidence="5">
    <location>
        <begin position="301"/>
        <end position="321"/>
    </location>
</feature>
<keyword evidence="8" id="KW-1185">Reference proteome</keyword>
<evidence type="ECO:0000256" key="4">
    <source>
        <dbReference type="ARBA" id="ARBA00023136"/>
    </source>
</evidence>
<dbReference type="InterPro" id="IPR050327">
    <property type="entry name" value="Proton-linked_MCT"/>
</dbReference>
<dbReference type="EMBL" id="BAAAGX010000042">
    <property type="protein sequence ID" value="GAA0279471.1"/>
    <property type="molecule type" value="Genomic_DNA"/>
</dbReference>
<dbReference type="CDD" id="cd17355">
    <property type="entry name" value="MFS_YcxA_like"/>
    <property type="match status" value="1"/>
</dbReference>
<dbReference type="Gene3D" id="1.20.1250.20">
    <property type="entry name" value="MFS general substrate transporter like domains"/>
    <property type="match status" value="2"/>
</dbReference>
<feature type="transmembrane region" description="Helical" evidence="5">
    <location>
        <begin position="141"/>
        <end position="159"/>
    </location>
</feature>
<dbReference type="PROSITE" id="PS50850">
    <property type="entry name" value="MFS"/>
    <property type="match status" value="1"/>
</dbReference>
<keyword evidence="3 5" id="KW-1133">Transmembrane helix</keyword>
<feature type="transmembrane region" description="Helical" evidence="5">
    <location>
        <begin position="171"/>
        <end position="193"/>
    </location>
</feature>
<feature type="transmembrane region" description="Helical" evidence="5">
    <location>
        <begin position="271"/>
        <end position="294"/>
    </location>
</feature>
<dbReference type="Pfam" id="PF07690">
    <property type="entry name" value="MFS_1"/>
    <property type="match status" value="1"/>
</dbReference>
<evidence type="ECO:0000313" key="7">
    <source>
        <dbReference type="EMBL" id="GAA0279471.1"/>
    </source>
</evidence>
<dbReference type="InterPro" id="IPR036259">
    <property type="entry name" value="MFS_trans_sf"/>
</dbReference>
<sequence length="435" mass="44597">MVNTAVPSKRRLHRAWIVAGVAFVALVGAAAFRAAPSVLILPLQEEFGWSTADISLAVTVNLVLFGLTAPFAAALIQRLGLRWVTTAALLLVAAGAAATVGMTARWQLVLCWGVLVGLGTGSMALVFAASVADRWFVARRGLVVGILTAGSATGQLIFLPPVAALADSQGWRVASLAVAACALAVVPLVILFLRDQPEDVGLTRYGTDEPSPARPAGGAARSAFSGLALGVRSGTFWLLVGGFAICGASSNGLVGTHLVPAAHDHGLPTTAAAGLLAVIGIFDIVGTIASGWLTDRYDPRLLLLAYYGLRGASLLLLPALLPSLGHGVGPSMLVFIVFYGLDWVATVPPTVALCRQAFGDRAPVVFGWVFASHQLGAALMATGAGWIRDTFGTYTPAWYAAGALCLLAATLSVGVGRGSRAATLKGTVPSLAAAS</sequence>
<proteinExistence type="predicted"/>
<feature type="transmembrane region" description="Helical" evidence="5">
    <location>
        <begin position="365"/>
        <end position="386"/>
    </location>
</feature>
<dbReference type="SUPFAM" id="SSF103473">
    <property type="entry name" value="MFS general substrate transporter"/>
    <property type="match status" value="1"/>
</dbReference>
<feature type="transmembrane region" description="Helical" evidence="5">
    <location>
        <begin position="236"/>
        <end position="259"/>
    </location>
</feature>
<dbReference type="InterPro" id="IPR011701">
    <property type="entry name" value="MFS"/>
</dbReference>
<feature type="transmembrane region" description="Helical" evidence="5">
    <location>
        <begin position="83"/>
        <end position="100"/>
    </location>
</feature>
<feature type="transmembrane region" description="Helical" evidence="5">
    <location>
        <begin position="333"/>
        <end position="353"/>
    </location>
</feature>
<evidence type="ECO:0000256" key="5">
    <source>
        <dbReference type="SAM" id="Phobius"/>
    </source>
</evidence>
<evidence type="ECO:0000313" key="8">
    <source>
        <dbReference type="Proteomes" id="UP001500967"/>
    </source>
</evidence>
<feature type="transmembrane region" description="Helical" evidence="5">
    <location>
        <begin position="106"/>
        <end position="129"/>
    </location>
</feature>
<comment type="subcellular location">
    <subcellularLocation>
        <location evidence="1">Cell membrane</location>
        <topology evidence="1">Multi-pass membrane protein</topology>
    </subcellularLocation>
</comment>
<evidence type="ECO:0000256" key="2">
    <source>
        <dbReference type="ARBA" id="ARBA00022692"/>
    </source>
</evidence>
<dbReference type="Proteomes" id="UP001500967">
    <property type="component" value="Unassembled WGS sequence"/>
</dbReference>
<feature type="domain" description="Major facilitator superfamily (MFS) profile" evidence="6">
    <location>
        <begin position="17"/>
        <end position="420"/>
    </location>
</feature>
<gene>
    <name evidence="7" type="ORF">GCM10009539_79230</name>
</gene>
<dbReference type="PANTHER" id="PTHR11360:SF284">
    <property type="entry name" value="EG:103B4.3 PROTEIN-RELATED"/>
    <property type="match status" value="1"/>
</dbReference>
<feature type="transmembrane region" description="Helical" evidence="5">
    <location>
        <begin position="12"/>
        <end position="34"/>
    </location>
</feature>
<feature type="transmembrane region" description="Helical" evidence="5">
    <location>
        <begin position="54"/>
        <end position="76"/>
    </location>
</feature>